<name>A0A8H6LSW3_9AGAR</name>
<dbReference type="AlphaFoldDB" id="A0A8H6LSW3"/>
<gene>
    <name evidence="1" type="ORF">DFP72DRAFT_1083908</name>
</gene>
<organism evidence="1 2">
    <name type="scientific">Ephemerocybe angulata</name>
    <dbReference type="NCBI Taxonomy" id="980116"/>
    <lineage>
        <taxon>Eukaryota</taxon>
        <taxon>Fungi</taxon>
        <taxon>Dikarya</taxon>
        <taxon>Basidiomycota</taxon>
        <taxon>Agaricomycotina</taxon>
        <taxon>Agaricomycetes</taxon>
        <taxon>Agaricomycetidae</taxon>
        <taxon>Agaricales</taxon>
        <taxon>Agaricineae</taxon>
        <taxon>Psathyrellaceae</taxon>
        <taxon>Ephemerocybe</taxon>
    </lineage>
</organism>
<protein>
    <submittedName>
        <fullName evidence="1">Uncharacterized protein</fullName>
    </submittedName>
</protein>
<comment type="caution">
    <text evidence="1">The sequence shown here is derived from an EMBL/GenBank/DDBJ whole genome shotgun (WGS) entry which is preliminary data.</text>
</comment>
<keyword evidence="2" id="KW-1185">Reference proteome</keyword>
<sequence length="122" mass="14000">MPEKEPGRCQDHFYPARSGHWEDFAIRKAVIRFFAGRYDRRDASRKATLVSLQVSPFTFNAFKWTSDDPMTWVLLGYALRDHCQVAAVLILINCGILPPWESAEEGKKYCNVSLVRAFACLE</sequence>
<proteinExistence type="predicted"/>
<dbReference type="Proteomes" id="UP000521943">
    <property type="component" value="Unassembled WGS sequence"/>
</dbReference>
<accession>A0A8H6LSW3</accession>
<evidence type="ECO:0000313" key="1">
    <source>
        <dbReference type="EMBL" id="KAF6741455.1"/>
    </source>
</evidence>
<reference evidence="1 2" key="1">
    <citation type="submission" date="2020-07" db="EMBL/GenBank/DDBJ databases">
        <title>Comparative genomics of pyrophilous fungi reveals a link between fire events and developmental genes.</title>
        <authorList>
            <consortium name="DOE Joint Genome Institute"/>
            <person name="Steindorff A.S."/>
            <person name="Carver A."/>
            <person name="Calhoun S."/>
            <person name="Stillman K."/>
            <person name="Liu H."/>
            <person name="Lipzen A."/>
            <person name="Pangilinan J."/>
            <person name="Labutti K."/>
            <person name="Bruns T.D."/>
            <person name="Grigoriev I.V."/>
        </authorList>
    </citation>
    <scope>NUCLEOTIDE SEQUENCE [LARGE SCALE GENOMIC DNA]</scope>
    <source>
        <strain evidence="1 2">CBS 144469</strain>
    </source>
</reference>
<evidence type="ECO:0000313" key="2">
    <source>
        <dbReference type="Proteomes" id="UP000521943"/>
    </source>
</evidence>
<dbReference type="EMBL" id="JACGCI010000244">
    <property type="protein sequence ID" value="KAF6741455.1"/>
    <property type="molecule type" value="Genomic_DNA"/>
</dbReference>